<dbReference type="Pfam" id="PF25954">
    <property type="entry name" value="Beta-barrel_RND_2"/>
    <property type="match status" value="1"/>
</dbReference>
<organism evidence="7 8">
    <name type="scientific">Methylovulum psychrotolerans</name>
    <dbReference type="NCBI Taxonomy" id="1704499"/>
    <lineage>
        <taxon>Bacteria</taxon>
        <taxon>Pseudomonadati</taxon>
        <taxon>Pseudomonadota</taxon>
        <taxon>Gammaproteobacteria</taxon>
        <taxon>Methylococcales</taxon>
        <taxon>Methylococcaceae</taxon>
        <taxon>Methylovulum</taxon>
    </lineage>
</organism>
<proteinExistence type="inferred from homology"/>
<feature type="coiled-coil region" evidence="3">
    <location>
        <begin position="152"/>
        <end position="186"/>
    </location>
</feature>
<keyword evidence="2" id="KW-0813">Transport</keyword>
<dbReference type="GO" id="GO:0022857">
    <property type="term" value="F:transmembrane transporter activity"/>
    <property type="evidence" value="ECO:0007669"/>
    <property type="project" value="InterPro"/>
</dbReference>
<dbReference type="AlphaFoldDB" id="A0A1Z4C4U9"/>
<name>A0A1Z4C4U9_9GAMM</name>
<dbReference type="Gene3D" id="1.10.287.470">
    <property type="entry name" value="Helix hairpin bin"/>
    <property type="match status" value="1"/>
</dbReference>
<protein>
    <submittedName>
        <fullName evidence="7">Efflux transporter periplasmic adaptor subunit</fullName>
    </submittedName>
</protein>
<dbReference type="GO" id="GO:0016020">
    <property type="term" value="C:membrane"/>
    <property type="evidence" value="ECO:0007669"/>
    <property type="project" value="InterPro"/>
</dbReference>
<feature type="domain" description="CzcB-like barrel-sandwich hybrid" evidence="6">
    <location>
        <begin position="86"/>
        <end position="228"/>
    </location>
</feature>
<dbReference type="KEGG" id="mpsy:CEK71_00685"/>
<dbReference type="OrthoDB" id="9768185at2"/>
<evidence type="ECO:0000259" key="6">
    <source>
        <dbReference type="Pfam" id="PF25973"/>
    </source>
</evidence>
<comment type="similarity">
    <text evidence="1">Belongs to the membrane fusion protein (MFP) (TC 8.A.1) family.</text>
</comment>
<dbReference type="InterPro" id="IPR006143">
    <property type="entry name" value="RND_pump_MFP"/>
</dbReference>
<dbReference type="FunFam" id="2.40.30.170:FF:000010">
    <property type="entry name" value="Efflux RND transporter periplasmic adaptor subunit"/>
    <property type="match status" value="1"/>
</dbReference>
<evidence type="ECO:0000259" key="4">
    <source>
        <dbReference type="Pfam" id="PF25954"/>
    </source>
</evidence>
<evidence type="ECO:0000313" key="7">
    <source>
        <dbReference type="EMBL" id="ASF48586.1"/>
    </source>
</evidence>
<dbReference type="RefSeq" id="WP_088621448.1">
    <property type="nucleotide sequence ID" value="NZ_CP022129.1"/>
</dbReference>
<sequence length="387" mass="42207">MMNQMYLHRKIAVLMVLLGWLLLVGCSGPADQAPPAPQRPKVAGQVYLPSDSPKKAYIKTARLSLSEHPLLEPLVGKISYNESLTSRISSSVAGRVIGTPVALGTTVQAGSVLLELNSPDVADAEADFAKAQADLMLATHAFNRQQELYAGKAVSRKELEQSQDELSRASSEARRAQERLKNLHINEQQTDGHFALRSPVPGIVVEKNVNPGTEVRPDLEKPLFVISDIKKLTVLMEVFEVNLSKIKLGQKLSVSVPAYPGERFPATVQYIGQVLDEDTRSIQVRCDLPNPDGRLLPGMYTNIEVGSGPDDLAVVIPLTAVFTEGDTDYVFIALDAEHYQQRAIKMGLHLKDKAVISQGLQPDELLVTEGALMLSAEEELETDSANP</sequence>
<accession>A0A1Z4C4U9</accession>
<feature type="domain" description="Multidrug resistance protein MdtA-like C-terminal permuted SH3" evidence="5">
    <location>
        <begin position="313"/>
        <end position="371"/>
    </location>
</feature>
<dbReference type="InterPro" id="IPR058627">
    <property type="entry name" value="MdtA-like_C"/>
</dbReference>
<dbReference type="Gene3D" id="2.40.30.170">
    <property type="match status" value="1"/>
</dbReference>
<dbReference type="PANTHER" id="PTHR30097">
    <property type="entry name" value="CATION EFFLUX SYSTEM PROTEIN CUSB"/>
    <property type="match status" value="1"/>
</dbReference>
<evidence type="ECO:0000313" key="8">
    <source>
        <dbReference type="Proteomes" id="UP000197019"/>
    </source>
</evidence>
<dbReference type="Pfam" id="PF25967">
    <property type="entry name" value="RND-MFP_C"/>
    <property type="match status" value="1"/>
</dbReference>
<dbReference type="Gene3D" id="2.40.420.20">
    <property type="match status" value="1"/>
</dbReference>
<dbReference type="Pfam" id="PF25973">
    <property type="entry name" value="BSH_CzcB"/>
    <property type="match status" value="1"/>
</dbReference>
<dbReference type="InterPro" id="IPR058647">
    <property type="entry name" value="BSH_CzcB-like"/>
</dbReference>
<dbReference type="Proteomes" id="UP000197019">
    <property type="component" value="Chromosome"/>
</dbReference>
<gene>
    <name evidence="7" type="ORF">CEK71_00685</name>
</gene>
<dbReference type="InterPro" id="IPR058792">
    <property type="entry name" value="Beta-barrel_RND_2"/>
</dbReference>
<evidence type="ECO:0000256" key="1">
    <source>
        <dbReference type="ARBA" id="ARBA00009477"/>
    </source>
</evidence>
<dbReference type="InterPro" id="IPR051909">
    <property type="entry name" value="MFP_Cation_Efflux"/>
</dbReference>
<reference evidence="7 8" key="1">
    <citation type="submission" date="2017-06" db="EMBL/GenBank/DDBJ databases">
        <title>Genome Sequencing of the methanotroph Methylovulum psychrotolerants str. HV10-M2 isolated from a high-altitude environment.</title>
        <authorList>
            <person name="Mateos-Rivera A."/>
        </authorList>
    </citation>
    <scope>NUCLEOTIDE SEQUENCE [LARGE SCALE GENOMIC DNA]</scope>
    <source>
        <strain evidence="7 8">HV10_M2</strain>
    </source>
</reference>
<evidence type="ECO:0000259" key="5">
    <source>
        <dbReference type="Pfam" id="PF25967"/>
    </source>
</evidence>
<dbReference type="NCBIfam" id="TIGR01730">
    <property type="entry name" value="RND_mfp"/>
    <property type="match status" value="1"/>
</dbReference>
<keyword evidence="8" id="KW-1185">Reference proteome</keyword>
<dbReference type="Gene3D" id="2.40.50.100">
    <property type="match status" value="1"/>
</dbReference>
<feature type="domain" description="CusB-like beta-barrel" evidence="4">
    <location>
        <begin position="236"/>
        <end position="306"/>
    </location>
</feature>
<keyword evidence="3" id="KW-0175">Coiled coil</keyword>
<dbReference type="EMBL" id="CP022129">
    <property type="protein sequence ID" value="ASF48586.1"/>
    <property type="molecule type" value="Genomic_DNA"/>
</dbReference>
<evidence type="ECO:0000256" key="2">
    <source>
        <dbReference type="ARBA" id="ARBA00022448"/>
    </source>
</evidence>
<dbReference type="SUPFAM" id="SSF111369">
    <property type="entry name" value="HlyD-like secretion proteins"/>
    <property type="match status" value="1"/>
</dbReference>
<evidence type="ECO:0000256" key="3">
    <source>
        <dbReference type="SAM" id="Coils"/>
    </source>
</evidence>